<sequence>MTTSQDVADYLTTLIKRSGKTQALIARECGFATANMITMLKKNQSKIPLGRVPALAKSLGVDPGEMLNHCLQAYEPELYRVLAGILPAMLISQKEFKIIQALRIASKSGAFST</sequence>
<evidence type="ECO:0008006" key="3">
    <source>
        <dbReference type="Google" id="ProtNLM"/>
    </source>
</evidence>
<dbReference type="Proteomes" id="UP001160550">
    <property type="component" value="Unassembled WGS sequence"/>
</dbReference>
<organism evidence="1 2">
    <name type="scientific">Luteimonas composti</name>
    <dbReference type="NCBI Taxonomy" id="398257"/>
    <lineage>
        <taxon>Bacteria</taxon>
        <taxon>Pseudomonadati</taxon>
        <taxon>Pseudomonadota</taxon>
        <taxon>Gammaproteobacteria</taxon>
        <taxon>Lysobacterales</taxon>
        <taxon>Lysobacteraceae</taxon>
        <taxon>Luteimonas</taxon>
    </lineage>
</organism>
<gene>
    <name evidence="1" type="ORF">QF205_08660</name>
</gene>
<keyword evidence="2" id="KW-1185">Reference proteome</keyword>
<protein>
    <recommendedName>
        <fullName evidence="3">Helix-turn-helix transcriptional regulator</fullName>
    </recommendedName>
</protein>
<reference evidence="1" key="1">
    <citation type="journal article" date="2007" name="Int. J. Syst. Evol. Microbiol.">
        <title>Luteimonas composti sp. nov., a moderately thermophilic bacterium isolated from food waste.</title>
        <authorList>
            <person name="Young C.C."/>
            <person name="Kampfer P."/>
            <person name="Chen W.M."/>
            <person name="Yen W.S."/>
            <person name="Arun A.B."/>
            <person name="Lai W.A."/>
            <person name="Shen F.T."/>
            <person name="Rekha P.D."/>
            <person name="Lin K.Y."/>
            <person name="Chou J.H."/>
        </authorList>
    </citation>
    <scope>NUCLEOTIDE SEQUENCE</scope>
    <source>
        <strain evidence="1">CC-YY355</strain>
    </source>
</reference>
<dbReference type="RefSeq" id="WP_280942353.1">
    <property type="nucleotide sequence ID" value="NZ_JARYGX010000018.1"/>
</dbReference>
<dbReference type="SUPFAM" id="SSF47413">
    <property type="entry name" value="lambda repressor-like DNA-binding domains"/>
    <property type="match status" value="1"/>
</dbReference>
<accession>A0ABT6MRV3</accession>
<dbReference type="EMBL" id="JARYGX010000018">
    <property type="protein sequence ID" value="MDH7453140.1"/>
    <property type="molecule type" value="Genomic_DNA"/>
</dbReference>
<comment type="caution">
    <text evidence="1">The sequence shown here is derived from an EMBL/GenBank/DDBJ whole genome shotgun (WGS) entry which is preliminary data.</text>
</comment>
<reference evidence="1" key="2">
    <citation type="submission" date="2023-04" db="EMBL/GenBank/DDBJ databases">
        <authorList>
            <person name="Sun J.-Q."/>
        </authorList>
    </citation>
    <scope>NUCLEOTIDE SEQUENCE</scope>
    <source>
        <strain evidence="1">CC-YY355</strain>
    </source>
</reference>
<evidence type="ECO:0000313" key="1">
    <source>
        <dbReference type="EMBL" id="MDH7453140.1"/>
    </source>
</evidence>
<dbReference type="InterPro" id="IPR010982">
    <property type="entry name" value="Lambda_DNA-bd_dom_sf"/>
</dbReference>
<proteinExistence type="predicted"/>
<name>A0ABT6MRV3_9GAMM</name>
<evidence type="ECO:0000313" key="2">
    <source>
        <dbReference type="Proteomes" id="UP001160550"/>
    </source>
</evidence>